<keyword evidence="8 10" id="KW-0342">GTP-binding</keyword>
<comment type="subunit">
    <text evidence="10">Monomer.</text>
</comment>
<dbReference type="Gene3D" id="2.40.30.10">
    <property type="entry name" value="Translation factors"/>
    <property type="match status" value="2"/>
</dbReference>
<dbReference type="GO" id="GO:0000287">
    <property type="term" value="F:magnesium ion binding"/>
    <property type="evidence" value="ECO:0007669"/>
    <property type="project" value="UniProtKB-UniRule"/>
</dbReference>
<dbReference type="Gene3D" id="3.40.50.300">
    <property type="entry name" value="P-loop containing nucleotide triphosphate hydrolases"/>
    <property type="match status" value="1"/>
</dbReference>
<dbReference type="NCBIfam" id="TIGR00485">
    <property type="entry name" value="EF-Tu"/>
    <property type="match status" value="1"/>
</dbReference>
<gene>
    <name evidence="10 11" type="primary">tuf</name>
    <name evidence="11" type="ORF">E3O10_10105</name>
</gene>
<dbReference type="InterPro" id="IPR033720">
    <property type="entry name" value="EFTU_2"/>
</dbReference>
<dbReference type="GO" id="GO:0005525">
    <property type="term" value="F:GTP binding"/>
    <property type="evidence" value="ECO:0007669"/>
    <property type="project" value="UniProtKB-UniRule"/>
</dbReference>
<dbReference type="GO" id="GO:0003924">
    <property type="term" value="F:GTPase activity"/>
    <property type="evidence" value="ECO:0007669"/>
    <property type="project" value="UniProtKB-UniRule"/>
</dbReference>
<sequence length="397" mass="43441">MAKAKFERTKPHVNIGTIGHVDHGKTTLTAAISKVLADKFPSKINVQRDFASIDSAPEERQRGITINISHVEYETDKRHYAHVDAPGHADYIKNMITGAAQMDGAILVVAATDGPMAQTREHVLLAKQVGVPTLLVALNKADMVDDEEIMELVELEVRELLSSQGFDGDNAPVIQVSALKALEGDEKWTGNILELMKAVDDFIPDPIRDKDKPFLMPIEDVFTITGRGTVVTGRAERGTLKINSEIEIVGIRPTQKTTVTGIEMFHKQLDEAWAGENCGLLLRGTKREDVERGQVVVKPGSVTPHTDFEGTAYILSKNEGGRHNPFYANYRPQFYFRTTDVTGVITLPEGTEMVMPGDTTDLTVALIQPIAMEEGLGFAIREGGRTVGAGTVTKIIK</sequence>
<dbReference type="InterPro" id="IPR009000">
    <property type="entry name" value="Transl_B-barrel_sf"/>
</dbReference>
<comment type="caution">
    <text evidence="11">The sequence shown here is derived from an EMBL/GenBank/DDBJ whole genome shotgun (WGS) entry which is preliminary data.</text>
</comment>
<keyword evidence="10" id="KW-0479">Metal-binding</keyword>
<dbReference type="NCBIfam" id="TIGR00231">
    <property type="entry name" value="small_GTP"/>
    <property type="match status" value="1"/>
</dbReference>
<comment type="function">
    <text evidence="10">GTP hydrolase that promotes the GTP-dependent binding of aminoacyl-tRNA to the A-site of ribosomes during protein biosynthesis.</text>
</comment>
<dbReference type="Pfam" id="PF00009">
    <property type="entry name" value="GTP_EFTU"/>
    <property type="match status" value="1"/>
</dbReference>
<evidence type="ECO:0000313" key="12">
    <source>
        <dbReference type="Proteomes" id="UP000297654"/>
    </source>
</evidence>
<evidence type="ECO:0000256" key="3">
    <source>
        <dbReference type="ARBA" id="ARBA00022741"/>
    </source>
</evidence>
<organism evidence="11 12">
    <name type="scientific">Cryobacterium luteum</name>
    <dbReference type="NCBI Taxonomy" id="1424661"/>
    <lineage>
        <taxon>Bacteria</taxon>
        <taxon>Bacillati</taxon>
        <taxon>Actinomycetota</taxon>
        <taxon>Actinomycetes</taxon>
        <taxon>Micrococcales</taxon>
        <taxon>Microbacteriaceae</taxon>
        <taxon>Cryobacterium</taxon>
    </lineage>
</organism>
<keyword evidence="5 10" id="KW-0378">Hydrolase</keyword>
<evidence type="ECO:0000256" key="7">
    <source>
        <dbReference type="ARBA" id="ARBA00022917"/>
    </source>
</evidence>
<dbReference type="STRING" id="1424661.SAMN05216281_102214"/>
<dbReference type="GO" id="GO:0003746">
    <property type="term" value="F:translation elongation factor activity"/>
    <property type="evidence" value="ECO:0007669"/>
    <property type="project" value="UniProtKB-UniRule"/>
</dbReference>
<dbReference type="PRINTS" id="PR00315">
    <property type="entry name" value="ELONGATNFCT"/>
</dbReference>
<dbReference type="InterPro" id="IPR009001">
    <property type="entry name" value="Transl_elong_EF1A/Init_IF2_C"/>
</dbReference>
<dbReference type="PANTHER" id="PTHR43721:SF22">
    <property type="entry name" value="ELONGATION FACTOR TU, MITOCHONDRIAL"/>
    <property type="match status" value="1"/>
</dbReference>
<dbReference type="InterPro" id="IPR050055">
    <property type="entry name" value="EF-Tu_GTPase"/>
</dbReference>
<comment type="subcellular location">
    <subcellularLocation>
        <location evidence="10">Cytoplasm</location>
    </subcellularLocation>
</comment>
<dbReference type="PANTHER" id="PTHR43721">
    <property type="entry name" value="ELONGATION FACTOR TU-RELATED"/>
    <property type="match status" value="1"/>
</dbReference>
<keyword evidence="2 10" id="KW-0963">Cytoplasm</keyword>
<keyword evidence="3 10" id="KW-0547">Nucleotide-binding</keyword>
<dbReference type="NCBIfam" id="NF000766">
    <property type="entry name" value="PRK00049.1"/>
    <property type="match status" value="1"/>
</dbReference>
<dbReference type="PROSITE" id="PS51722">
    <property type="entry name" value="G_TR_2"/>
    <property type="match status" value="1"/>
</dbReference>
<dbReference type="CDD" id="cd03707">
    <property type="entry name" value="EFTU_III"/>
    <property type="match status" value="1"/>
</dbReference>
<proteinExistence type="inferred from homology"/>
<keyword evidence="12" id="KW-1185">Reference proteome</keyword>
<evidence type="ECO:0000256" key="4">
    <source>
        <dbReference type="ARBA" id="ARBA00022768"/>
    </source>
</evidence>
<dbReference type="Pfam" id="PF03144">
    <property type="entry name" value="GTP_EFTU_D2"/>
    <property type="match status" value="1"/>
</dbReference>
<dbReference type="FunFam" id="2.40.30.10:FF:000001">
    <property type="entry name" value="Elongation factor Tu"/>
    <property type="match status" value="1"/>
</dbReference>
<dbReference type="InterPro" id="IPR004160">
    <property type="entry name" value="Transl_elong_EFTu/EF1A_C"/>
</dbReference>
<comment type="similarity">
    <text evidence="1 10">Belongs to the TRAFAC class translation factor GTPase superfamily. Classic translation factor GTPase family. EF-Tu/EF-1A subfamily.</text>
</comment>
<dbReference type="EMBL" id="SOFF01000030">
    <property type="protein sequence ID" value="TFB89223.1"/>
    <property type="molecule type" value="Genomic_DNA"/>
</dbReference>
<evidence type="ECO:0000256" key="6">
    <source>
        <dbReference type="ARBA" id="ARBA00022842"/>
    </source>
</evidence>
<dbReference type="AlphaFoldDB" id="A0A1H8C5A8"/>
<dbReference type="HAMAP" id="MF_00118_B">
    <property type="entry name" value="EF_Tu_B"/>
    <property type="match status" value="1"/>
</dbReference>
<evidence type="ECO:0000256" key="9">
    <source>
        <dbReference type="ARBA" id="ARBA00029554"/>
    </source>
</evidence>
<dbReference type="GO" id="GO:0005829">
    <property type="term" value="C:cytosol"/>
    <property type="evidence" value="ECO:0007669"/>
    <property type="project" value="TreeGrafter"/>
</dbReference>
<dbReference type="InterPro" id="IPR031157">
    <property type="entry name" value="G_TR_CS"/>
</dbReference>
<dbReference type="RefSeq" id="WP_092107225.1">
    <property type="nucleotide sequence ID" value="NZ_FOCN01000002.1"/>
</dbReference>
<name>A0A1H8C5A8_9MICO</name>
<keyword evidence="6 10" id="KW-0460">Magnesium</keyword>
<dbReference type="Pfam" id="PF03143">
    <property type="entry name" value="GTP_EFTU_D3"/>
    <property type="match status" value="1"/>
</dbReference>
<feature type="binding site" evidence="10">
    <location>
        <begin position="139"/>
        <end position="142"/>
    </location>
    <ligand>
        <name>GTP</name>
        <dbReference type="ChEBI" id="CHEBI:37565"/>
    </ligand>
</feature>
<dbReference type="InterPro" id="IPR005225">
    <property type="entry name" value="Small_GTP-bd"/>
</dbReference>
<evidence type="ECO:0000256" key="2">
    <source>
        <dbReference type="ARBA" id="ARBA00022490"/>
    </source>
</evidence>
<keyword evidence="4 10" id="KW-0251">Elongation factor</keyword>
<accession>A0A1H8C5A8</accession>
<evidence type="ECO:0000313" key="11">
    <source>
        <dbReference type="EMBL" id="TFB89223.1"/>
    </source>
</evidence>
<dbReference type="SUPFAM" id="SSF50447">
    <property type="entry name" value="Translation proteins"/>
    <property type="match status" value="1"/>
</dbReference>
<comment type="catalytic activity">
    <reaction evidence="10">
        <text>GTP + H2O = GDP + phosphate + H(+)</text>
        <dbReference type="Rhea" id="RHEA:19669"/>
        <dbReference type="ChEBI" id="CHEBI:15377"/>
        <dbReference type="ChEBI" id="CHEBI:15378"/>
        <dbReference type="ChEBI" id="CHEBI:37565"/>
        <dbReference type="ChEBI" id="CHEBI:43474"/>
        <dbReference type="ChEBI" id="CHEBI:58189"/>
        <dbReference type="EC" id="3.6.5.3"/>
    </reaction>
</comment>
<reference evidence="11 12" key="1">
    <citation type="submission" date="2019-03" db="EMBL/GenBank/DDBJ databases">
        <title>Genomics of glacier-inhabiting Cryobacterium strains.</title>
        <authorList>
            <person name="Liu Q."/>
            <person name="Xin Y.-H."/>
        </authorList>
    </citation>
    <scope>NUCLEOTIDE SEQUENCE [LARGE SCALE GENOMIC DNA]</scope>
    <source>
        <strain evidence="11 12">Hh15</strain>
    </source>
</reference>
<evidence type="ECO:0000256" key="8">
    <source>
        <dbReference type="ARBA" id="ARBA00023134"/>
    </source>
</evidence>
<dbReference type="PROSITE" id="PS00301">
    <property type="entry name" value="G_TR_1"/>
    <property type="match status" value="1"/>
</dbReference>
<protein>
    <recommendedName>
        <fullName evidence="9 10">Elongation factor Tu</fullName>
        <shortName evidence="10">EF-Tu</shortName>
        <ecNumber evidence="10">3.6.5.3</ecNumber>
    </recommendedName>
</protein>
<keyword evidence="7 10" id="KW-0648">Protein biosynthesis</keyword>
<dbReference type="SUPFAM" id="SSF52540">
    <property type="entry name" value="P-loop containing nucleoside triphosphate hydrolases"/>
    <property type="match status" value="1"/>
</dbReference>
<dbReference type="NCBIfam" id="NF009373">
    <property type="entry name" value="PRK12736.1"/>
    <property type="match status" value="1"/>
</dbReference>
<dbReference type="OrthoDB" id="9803139at2"/>
<dbReference type="FunFam" id="3.40.50.300:FF:000003">
    <property type="entry name" value="Elongation factor Tu"/>
    <property type="match status" value="1"/>
</dbReference>
<dbReference type="SUPFAM" id="SSF50465">
    <property type="entry name" value="EF-Tu/eEF-1alpha/eIF2-gamma C-terminal domain"/>
    <property type="match status" value="1"/>
</dbReference>
<dbReference type="NCBIfam" id="NF009372">
    <property type="entry name" value="PRK12735.1"/>
    <property type="match status" value="1"/>
</dbReference>
<dbReference type="CDD" id="cd03697">
    <property type="entry name" value="EFTU_II"/>
    <property type="match status" value="1"/>
</dbReference>
<dbReference type="InterPro" id="IPR027417">
    <property type="entry name" value="P-loop_NTPase"/>
</dbReference>
<dbReference type="Proteomes" id="UP000297654">
    <property type="component" value="Unassembled WGS sequence"/>
</dbReference>
<dbReference type="CDD" id="cd01884">
    <property type="entry name" value="EF_Tu"/>
    <property type="match status" value="1"/>
</dbReference>
<dbReference type="InterPro" id="IPR000795">
    <property type="entry name" value="T_Tr_GTP-bd_dom"/>
</dbReference>
<feature type="binding site" evidence="10">
    <location>
        <begin position="84"/>
        <end position="88"/>
    </location>
    <ligand>
        <name>GTP</name>
        <dbReference type="ChEBI" id="CHEBI:37565"/>
    </ligand>
</feature>
<evidence type="ECO:0000256" key="10">
    <source>
        <dbReference type="HAMAP-Rule" id="MF_00118"/>
    </source>
</evidence>
<feature type="binding site" evidence="10">
    <location>
        <position position="26"/>
    </location>
    <ligand>
        <name>Mg(2+)</name>
        <dbReference type="ChEBI" id="CHEBI:18420"/>
    </ligand>
</feature>
<evidence type="ECO:0000256" key="1">
    <source>
        <dbReference type="ARBA" id="ARBA00007249"/>
    </source>
</evidence>
<dbReference type="InterPro" id="IPR004161">
    <property type="entry name" value="EFTu-like_2"/>
</dbReference>
<dbReference type="InterPro" id="IPR004541">
    <property type="entry name" value="Transl_elong_EFTu/EF1A_bac/org"/>
</dbReference>
<feature type="binding site" evidence="10">
    <location>
        <begin position="19"/>
        <end position="26"/>
    </location>
    <ligand>
        <name>GTP</name>
        <dbReference type="ChEBI" id="CHEBI:37565"/>
    </ligand>
</feature>
<evidence type="ECO:0000256" key="5">
    <source>
        <dbReference type="ARBA" id="ARBA00022801"/>
    </source>
</evidence>
<dbReference type="InterPro" id="IPR041709">
    <property type="entry name" value="EF-Tu_GTP-bd"/>
</dbReference>
<dbReference type="EC" id="3.6.5.3" evidence="10"/>